<accession>A0A4C1SEX2</accession>
<comment type="caution">
    <text evidence="1">The sequence shown here is derived from an EMBL/GenBank/DDBJ whole genome shotgun (WGS) entry which is preliminary data.</text>
</comment>
<dbReference type="EMBL" id="BGZK01000006">
    <property type="protein sequence ID" value="GBP00635.1"/>
    <property type="molecule type" value="Genomic_DNA"/>
</dbReference>
<reference evidence="1 2" key="1">
    <citation type="journal article" date="2019" name="Commun. Biol.">
        <title>The bagworm genome reveals a unique fibroin gene that provides high tensile strength.</title>
        <authorList>
            <person name="Kono N."/>
            <person name="Nakamura H."/>
            <person name="Ohtoshi R."/>
            <person name="Tomita M."/>
            <person name="Numata K."/>
            <person name="Arakawa K."/>
        </authorList>
    </citation>
    <scope>NUCLEOTIDE SEQUENCE [LARGE SCALE GENOMIC DNA]</scope>
</reference>
<keyword evidence="2" id="KW-1185">Reference proteome</keyword>
<protein>
    <submittedName>
        <fullName evidence="1">Uncharacterized protein</fullName>
    </submittedName>
</protein>
<dbReference type="Proteomes" id="UP000299102">
    <property type="component" value="Unassembled WGS sequence"/>
</dbReference>
<evidence type="ECO:0000313" key="1">
    <source>
        <dbReference type="EMBL" id="GBP00635.1"/>
    </source>
</evidence>
<gene>
    <name evidence="1" type="ORF">EVAR_76908_1</name>
</gene>
<dbReference type="AlphaFoldDB" id="A0A4C1SEX2"/>
<evidence type="ECO:0000313" key="2">
    <source>
        <dbReference type="Proteomes" id="UP000299102"/>
    </source>
</evidence>
<organism evidence="1 2">
    <name type="scientific">Eumeta variegata</name>
    <name type="common">Bagworm moth</name>
    <name type="synonym">Eumeta japonica</name>
    <dbReference type="NCBI Taxonomy" id="151549"/>
    <lineage>
        <taxon>Eukaryota</taxon>
        <taxon>Metazoa</taxon>
        <taxon>Ecdysozoa</taxon>
        <taxon>Arthropoda</taxon>
        <taxon>Hexapoda</taxon>
        <taxon>Insecta</taxon>
        <taxon>Pterygota</taxon>
        <taxon>Neoptera</taxon>
        <taxon>Endopterygota</taxon>
        <taxon>Lepidoptera</taxon>
        <taxon>Glossata</taxon>
        <taxon>Ditrysia</taxon>
        <taxon>Tineoidea</taxon>
        <taxon>Psychidae</taxon>
        <taxon>Oiketicinae</taxon>
        <taxon>Eumeta</taxon>
    </lineage>
</organism>
<name>A0A4C1SEX2_EUMVA</name>
<proteinExistence type="predicted"/>
<sequence length="308" mass="34957">MLHMQRSSREIRAPESESELNQKIILNMFGYILLNKKTAARGRPIIVEWRETRHSAGSLSFGRPVTAVALFLSKEGTVPSITFKDEVTSYPLDIFTGGTLARGTVRVDGRWHVVTYRQCISKMMSFVRGDDISRFLRTNILRLRYPGGGTCWWKKSVPKISWIQLSDLRRDFSSRYPRAHYTGRIRDRSPIALLVRCCMSVESEKGRKSKEIKQSCERCVQVDASVSAVVLERPRAVRQESPFVTKPLPLFPQTARHSCEISGRRRLTAPGRSSSARAGANRTPRLYHVGLSYRQLAFALGSARLDIE</sequence>